<organism evidence="3 4">
    <name type="scientific">Saccoglossus kowalevskii</name>
    <name type="common">Acorn worm</name>
    <dbReference type="NCBI Taxonomy" id="10224"/>
    <lineage>
        <taxon>Eukaryota</taxon>
        <taxon>Metazoa</taxon>
        <taxon>Hemichordata</taxon>
        <taxon>Enteropneusta</taxon>
        <taxon>Harrimaniidae</taxon>
        <taxon>Saccoglossus</taxon>
    </lineage>
</organism>
<protein>
    <submittedName>
        <fullName evidence="4">Forkhead-associated domain-containing protein 1-like</fullName>
    </submittedName>
</protein>
<evidence type="ECO:0000313" key="3">
    <source>
        <dbReference type="Proteomes" id="UP000694865"/>
    </source>
</evidence>
<keyword evidence="1" id="KW-0175">Coiled coil</keyword>
<dbReference type="RefSeq" id="XP_002730673.2">
    <property type="nucleotide sequence ID" value="XM_002730627.2"/>
</dbReference>
<name>A0ABM0GIM6_SACKO</name>
<evidence type="ECO:0000256" key="2">
    <source>
        <dbReference type="SAM" id="MobiDB-lite"/>
    </source>
</evidence>
<dbReference type="GeneID" id="100366435"/>
<gene>
    <name evidence="4" type="primary">LOC100366435</name>
</gene>
<evidence type="ECO:0000256" key="1">
    <source>
        <dbReference type="SAM" id="Coils"/>
    </source>
</evidence>
<reference evidence="4" key="1">
    <citation type="submission" date="2025-08" db="UniProtKB">
        <authorList>
            <consortium name="RefSeq"/>
        </authorList>
    </citation>
    <scope>IDENTIFICATION</scope>
    <source>
        <tissue evidence="4">Testes</tissue>
    </source>
</reference>
<feature type="coiled-coil region" evidence="1">
    <location>
        <begin position="97"/>
        <end position="124"/>
    </location>
</feature>
<dbReference type="Proteomes" id="UP000694865">
    <property type="component" value="Unplaced"/>
</dbReference>
<feature type="coiled-coil region" evidence="1">
    <location>
        <begin position="493"/>
        <end position="547"/>
    </location>
</feature>
<sequence>FSRVKENKRHEEELQMREKEIISLKHTRLQGNRNSNIIKQELKLLQSVTVDDSLHWIKDAFTNLFNEELTWLQGIEDSLEMCGYNIKSSDQGPAKYIENLQIRVENEIKEKEDIKLKLTTIESEVRSEMNSQVSDLKREHEMHVSDVVEKIRAEADQKVHLAVDEVRQAEMEKRLEAIEAEKLKRQDLQQTIDEMRQAVTMKGEQEKEHMTVVTEIEQQMEEMRVVEMKLKDEMVNKEIQFKEEMKQLRDQHEDEKRSHYTEVAAYKEQVRQHAVTIVAMEERLLKITQQQKEMEEERSDLKQQIERIRSKPVPPPKPAVPSKPVIVQAGPDIQALEQLVQVLRRESNDYKKEMQDQQDIILGLRRDLAGASARLSDMTGELSERQKQEMENNLTLMKDMEQELMTQRQQMAKLSELVDKQTNEARKLQAELSDERKLLSRSQNENKQKSEEVVALQSQLSSVQQTQQEITVKKEQEGVIATELASFGAQCRGERHEQVIARQREALAELRSRIKGLEQSRPPIPSGDQALQQVVLLKKELAEMRAQQVSLSGSNGFNIQDATLDQKIAEARGQIPPSVSDTAIERSARIETQEALEESEKTVS</sequence>
<proteinExistence type="predicted"/>
<feature type="non-terminal residue" evidence="4">
    <location>
        <position position="1"/>
    </location>
</feature>
<feature type="compositionally biased region" description="Basic and acidic residues" evidence="2">
    <location>
        <begin position="433"/>
        <end position="452"/>
    </location>
</feature>
<evidence type="ECO:0000313" key="4">
    <source>
        <dbReference type="RefSeq" id="XP_002730673.2"/>
    </source>
</evidence>
<keyword evidence="3" id="KW-1185">Reference proteome</keyword>
<feature type="region of interest" description="Disordered" evidence="2">
    <location>
        <begin position="433"/>
        <end position="453"/>
    </location>
</feature>
<accession>A0ABM0GIM6</accession>